<keyword evidence="3" id="KW-1185">Reference proteome</keyword>
<evidence type="ECO:0000313" key="2">
    <source>
        <dbReference type="EMBL" id="CAK0797895.1"/>
    </source>
</evidence>
<feature type="transmembrane region" description="Helical" evidence="1">
    <location>
        <begin position="37"/>
        <end position="59"/>
    </location>
</feature>
<evidence type="ECO:0000256" key="1">
    <source>
        <dbReference type="SAM" id="Phobius"/>
    </source>
</evidence>
<dbReference type="Proteomes" id="UP001189429">
    <property type="component" value="Unassembled WGS sequence"/>
</dbReference>
<evidence type="ECO:0008006" key="4">
    <source>
        <dbReference type="Google" id="ProtNLM"/>
    </source>
</evidence>
<accession>A0ABN9PX78</accession>
<gene>
    <name evidence="2" type="ORF">PCOR1329_LOCUS6827</name>
</gene>
<keyword evidence="1" id="KW-1133">Transmembrane helix</keyword>
<organism evidence="2 3">
    <name type="scientific">Prorocentrum cordatum</name>
    <dbReference type="NCBI Taxonomy" id="2364126"/>
    <lineage>
        <taxon>Eukaryota</taxon>
        <taxon>Sar</taxon>
        <taxon>Alveolata</taxon>
        <taxon>Dinophyceae</taxon>
        <taxon>Prorocentrales</taxon>
        <taxon>Prorocentraceae</taxon>
        <taxon>Prorocentrum</taxon>
    </lineage>
</organism>
<reference evidence="2" key="1">
    <citation type="submission" date="2023-10" db="EMBL/GenBank/DDBJ databases">
        <authorList>
            <person name="Chen Y."/>
            <person name="Shah S."/>
            <person name="Dougan E. K."/>
            <person name="Thang M."/>
            <person name="Chan C."/>
        </authorList>
    </citation>
    <scope>NUCLEOTIDE SEQUENCE [LARGE SCALE GENOMIC DNA]</scope>
</reference>
<feature type="transmembrane region" description="Helical" evidence="1">
    <location>
        <begin position="269"/>
        <end position="286"/>
    </location>
</feature>
<sequence>MRQRVRPWSWRTPPSTTIFLFKAQLSMLRSYLLDAELLLGIGPVLEIGTVLELGTLLGFETVLDVGTLREIVIVLGNWTIMLLLALAGLMHLLTATMPMESAPEPRLERVARTVSLHERKTMQSTLLQVIFVRLTYTMNELICMMATLLAAHNVTTAYSNTDFLTAYTNDLVHLDNGSFLNALGSLLAFLAVVLPFRIPLMFGLTGSRNLLDLKMLNTLFVRLFPLMVLLVAPLSLLLVTLPTSLAQALRVAMLLLLLHALCLRKLVSILALTSGVLSIVLLWFLTPLTLNKIIWVMRLPLRMVVVWLLLALLTAVALLLLPLPFLIGTVLVPRATSTA</sequence>
<keyword evidence="1" id="KW-0812">Transmembrane</keyword>
<protein>
    <recommendedName>
        <fullName evidence="4">Amino acid transporter</fullName>
    </recommendedName>
</protein>
<feature type="transmembrane region" description="Helical" evidence="1">
    <location>
        <begin position="219"/>
        <end position="239"/>
    </location>
</feature>
<feature type="transmembrane region" description="Helical" evidence="1">
    <location>
        <begin position="306"/>
        <end position="332"/>
    </location>
</feature>
<proteinExistence type="predicted"/>
<comment type="caution">
    <text evidence="2">The sequence shown here is derived from an EMBL/GenBank/DDBJ whole genome shotgun (WGS) entry which is preliminary data.</text>
</comment>
<name>A0ABN9PX78_9DINO</name>
<dbReference type="EMBL" id="CAUYUJ010001837">
    <property type="protein sequence ID" value="CAK0797895.1"/>
    <property type="molecule type" value="Genomic_DNA"/>
</dbReference>
<feature type="transmembrane region" description="Helical" evidence="1">
    <location>
        <begin position="179"/>
        <end position="198"/>
    </location>
</feature>
<feature type="transmembrane region" description="Helical" evidence="1">
    <location>
        <begin position="71"/>
        <end position="93"/>
    </location>
</feature>
<evidence type="ECO:0000313" key="3">
    <source>
        <dbReference type="Proteomes" id="UP001189429"/>
    </source>
</evidence>
<feature type="transmembrane region" description="Helical" evidence="1">
    <location>
        <begin position="245"/>
        <end position="262"/>
    </location>
</feature>
<keyword evidence="1" id="KW-0472">Membrane</keyword>